<dbReference type="Pfam" id="PF00356">
    <property type="entry name" value="LacI"/>
    <property type="match status" value="1"/>
</dbReference>
<dbReference type="SUPFAM" id="SSF53822">
    <property type="entry name" value="Periplasmic binding protein-like I"/>
    <property type="match status" value="1"/>
</dbReference>
<sequence length="337" mass="38555">MKVTIKDVAREANVATSTVSRVLSDNPRISDETKKRVNEAIKKLNYKPNPIARSLAKNETRILGVVLPSDANDLLANPFFINAMKGMSMYAQSKNYYITYAFSKNEENEVENIKEMTSSNLVDGVILLRVRENDESVRYLKDKKFPFVVVGRPEYPNEVLWVDNNNFQAMYKVVNQLIKKGHRKIGFAGAMKNLNMSRDRFEGYKKALEMNNIEFDENLVVHKDEFKEYEGESACKDLLQNKDITAIVTIDDLLAFGVLKELRRQKIKNIAVVGFNNTQLAQHQKPPLASVDINADKLGYQATKLLIQTLEDNKESETTHYIVDTEFVERKSFISNK</sequence>
<dbReference type="GO" id="GO:0003700">
    <property type="term" value="F:DNA-binding transcription factor activity"/>
    <property type="evidence" value="ECO:0007669"/>
    <property type="project" value="TreeGrafter"/>
</dbReference>
<dbReference type="Gene3D" id="3.40.50.2300">
    <property type="match status" value="2"/>
</dbReference>
<evidence type="ECO:0000256" key="1">
    <source>
        <dbReference type="ARBA" id="ARBA00023015"/>
    </source>
</evidence>
<feature type="domain" description="HTH lacI-type" evidence="4">
    <location>
        <begin position="3"/>
        <end position="57"/>
    </location>
</feature>
<keyword evidence="1" id="KW-0805">Transcription regulation</keyword>
<dbReference type="FunFam" id="1.10.260.40:FF:000002">
    <property type="entry name" value="HTH-type transcriptional repressor PurR"/>
    <property type="match status" value="1"/>
</dbReference>
<gene>
    <name evidence="5" type="ORF">SAMN04515677_101312</name>
</gene>
<protein>
    <submittedName>
        <fullName evidence="5">DNA-binding transcriptional regulator, LacI/PurR family</fullName>
    </submittedName>
</protein>
<dbReference type="InterPro" id="IPR010982">
    <property type="entry name" value="Lambda_DNA-bd_dom_sf"/>
</dbReference>
<dbReference type="InterPro" id="IPR046335">
    <property type="entry name" value="LacI/GalR-like_sensor"/>
</dbReference>
<name>A0A1G9INI3_9FIRM</name>
<dbReference type="InterPro" id="IPR028082">
    <property type="entry name" value="Peripla_BP_I"/>
</dbReference>
<dbReference type="PROSITE" id="PS50932">
    <property type="entry name" value="HTH_LACI_2"/>
    <property type="match status" value="1"/>
</dbReference>
<keyword evidence="3" id="KW-0804">Transcription</keyword>
<dbReference type="Gene3D" id="1.10.260.40">
    <property type="entry name" value="lambda repressor-like DNA-binding domains"/>
    <property type="match status" value="1"/>
</dbReference>
<dbReference type="Pfam" id="PF13377">
    <property type="entry name" value="Peripla_BP_3"/>
    <property type="match status" value="1"/>
</dbReference>
<dbReference type="InterPro" id="IPR000843">
    <property type="entry name" value="HTH_LacI"/>
</dbReference>
<dbReference type="RefSeq" id="WP_092722179.1">
    <property type="nucleotide sequence ID" value="NZ_FNGW01000001.1"/>
</dbReference>
<dbReference type="GO" id="GO:0000976">
    <property type="term" value="F:transcription cis-regulatory region binding"/>
    <property type="evidence" value="ECO:0007669"/>
    <property type="project" value="TreeGrafter"/>
</dbReference>
<keyword evidence="6" id="KW-1185">Reference proteome</keyword>
<keyword evidence="2 5" id="KW-0238">DNA-binding</keyword>
<dbReference type="PRINTS" id="PR00036">
    <property type="entry name" value="HTHLACI"/>
</dbReference>
<dbReference type="AlphaFoldDB" id="A0A1G9INI3"/>
<dbReference type="CDD" id="cd06294">
    <property type="entry name" value="PBP1_MalR-like"/>
    <property type="match status" value="1"/>
</dbReference>
<evidence type="ECO:0000256" key="2">
    <source>
        <dbReference type="ARBA" id="ARBA00023125"/>
    </source>
</evidence>
<evidence type="ECO:0000313" key="5">
    <source>
        <dbReference type="EMBL" id="SDL26464.1"/>
    </source>
</evidence>
<organism evidence="5 6">
    <name type="scientific">Romboutsia lituseburensis DSM 797</name>
    <dbReference type="NCBI Taxonomy" id="1121325"/>
    <lineage>
        <taxon>Bacteria</taxon>
        <taxon>Bacillati</taxon>
        <taxon>Bacillota</taxon>
        <taxon>Clostridia</taxon>
        <taxon>Peptostreptococcales</taxon>
        <taxon>Peptostreptococcaceae</taxon>
        <taxon>Romboutsia</taxon>
    </lineage>
</organism>
<dbReference type="EMBL" id="FNGW01000001">
    <property type="protein sequence ID" value="SDL26464.1"/>
    <property type="molecule type" value="Genomic_DNA"/>
</dbReference>
<dbReference type="Proteomes" id="UP000199068">
    <property type="component" value="Unassembled WGS sequence"/>
</dbReference>
<dbReference type="SMART" id="SM00354">
    <property type="entry name" value="HTH_LACI"/>
    <property type="match status" value="1"/>
</dbReference>
<dbReference type="SUPFAM" id="SSF47413">
    <property type="entry name" value="lambda repressor-like DNA-binding domains"/>
    <property type="match status" value="1"/>
</dbReference>
<evidence type="ECO:0000256" key="3">
    <source>
        <dbReference type="ARBA" id="ARBA00023163"/>
    </source>
</evidence>
<evidence type="ECO:0000259" key="4">
    <source>
        <dbReference type="PROSITE" id="PS50932"/>
    </source>
</evidence>
<accession>A0A1G9INI3</accession>
<dbReference type="PANTHER" id="PTHR30146:SF109">
    <property type="entry name" value="HTH-TYPE TRANSCRIPTIONAL REGULATOR GALS"/>
    <property type="match status" value="1"/>
</dbReference>
<proteinExistence type="predicted"/>
<dbReference type="PANTHER" id="PTHR30146">
    <property type="entry name" value="LACI-RELATED TRANSCRIPTIONAL REPRESSOR"/>
    <property type="match status" value="1"/>
</dbReference>
<dbReference type="STRING" id="1121325.SAMN04515677_101312"/>
<evidence type="ECO:0000313" key="6">
    <source>
        <dbReference type="Proteomes" id="UP000199068"/>
    </source>
</evidence>
<reference evidence="5 6" key="1">
    <citation type="submission" date="2016-10" db="EMBL/GenBank/DDBJ databases">
        <authorList>
            <person name="de Groot N.N."/>
        </authorList>
    </citation>
    <scope>NUCLEOTIDE SEQUENCE [LARGE SCALE GENOMIC DNA]</scope>
    <source>
        <strain evidence="5 6">DSM 797</strain>
    </source>
</reference>
<dbReference type="CDD" id="cd01392">
    <property type="entry name" value="HTH_LacI"/>
    <property type="match status" value="1"/>
</dbReference>